<feature type="transmembrane region" description="Helical" evidence="1">
    <location>
        <begin position="21"/>
        <end position="39"/>
    </location>
</feature>
<keyword evidence="1" id="KW-0812">Transmembrane</keyword>
<organism evidence="2 3">
    <name type="scientific">Leptospira ryugenii</name>
    <dbReference type="NCBI Taxonomy" id="1917863"/>
    <lineage>
        <taxon>Bacteria</taxon>
        <taxon>Pseudomonadati</taxon>
        <taxon>Spirochaetota</taxon>
        <taxon>Spirochaetia</taxon>
        <taxon>Leptospirales</taxon>
        <taxon>Leptospiraceae</taxon>
        <taxon>Leptospira</taxon>
    </lineage>
</organism>
<sequence>MNFEEITDTIKGKLYERIGNTFLFSYSILFLSINWNYFYKIYNA</sequence>
<keyword evidence="3" id="KW-1185">Reference proteome</keyword>
<evidence type="ECO:0000313" key="3">
    <source>
        <dbReference type="Proteomes" id="UP000245133"/>
    </source>
</evidence>
<dbReference type="AlphaFoldDB" id="A0A2P2E5L3"/>
<reference evidence="2 3" key="1">
    <citation type="submission" date="2018-02" db="EMBL/GenBank/DDBJ databases">
        <title>Novel Leptospira species isolated from soil and water in Japan.</title>
        <authorList>
            <person name="Nakao R."/>
            <person name="Masuzawa T."/>
        </authorList>
    </citation>
    <scope>NUCLEOTIDE SEQUENCE [LARGE SCALE GENOMIC DNA]</scope>
    <source>
        <strain evidence="2 3">YH101</strain>
    </source>
</reference>
<accession>A0A2P2E5L3</accession>
<name>A0A2P2E5L3_9LEPT</name>
<keyword evidence="1" id="KW-1133">Transmembrane helix</keyword>
<comment type="caution">
    <text evidence="2">The sequence shown here is derived from an EMBL/GenBank/DDBJ whole genome shotgun (WGS) entry which is preliminary data.</text>
</comment>
<feature type="non-terminal residue" evidence="2">
    <location>
        <position position="44"/>
    </location>
</feature>
<proteinExistence type="predicted"/>
<evidence type="ECO:0000313" key="2">
    <source>
        <dbReference type="EMBL" id="GBF52154.1"/>
    </source>
</evidence>
<protein>
    <submittedName>
        <fullName evidence="2">Uncharacterized protein</fullName>
    </submittedName>
</protein>
<dbReference type="Proteomes" id="UP000245133">
    <property type="component" value="Unassembled WGS sequence"/>
</dbReference>
<keyword evidence="1" id="KW-0472">Membrane</keyword>
<gene>
    <name evidence="2" type="ORF">LPTSP4_36930</name>
</gene>
<dbReference type="EMBL" id="BFBB01000020">
    <property type="protein sequence ID" value="GBF52154.1"/>
    <property type="molecule type" value="Genomic_DNA"/>
</dbReference>
<evidence type="ECO:0000256" key="1">
    <source>
        <dbReference type="SAM" id="Phobius"/>
    </source>
</evidence>